<proteinExistence type="inferred from homology"/>
<dbReference type="InterPro" id="IPR011761">
    <property type="entry name" value="ATP-grasp"/>
</dbReference>
<keyword evidence="2" id="KW-0436">Ligase</keyword>
<keyword evidence="3" id="KW-0547">Nucleotide-binding</keyword>
<keyword evidence="3" id="KW-0067">ATP-binding</keyword>
<dbReference type="SUPFAM" id="SSF56059">
    <property type="entry name" value="Glutathione synthetase ATP-binding domain-like"/>
    <property type="match status" value="1"/>
</dbReference>
<dbReference type="Proteomes" id="UP000807306">
    <property type="component" value="Unassembled WGS sequence"/>
</dbReference>
<evidence type="ECO:0000256" key="1">
    <source>
        <dbReference type="ARBA" id="ARBA00010871"/>
    </source>
</evidence>
<dbReference type="AlphaFoldDB" id="A0A9P6E515"/>
<reference evidence="5" key="1">
    <citation type="submission" date="2020-11" db="EMBL/GenBank/DDBJ databases">
        <authorList>
            <consortium name="DOE Joint Genome Institute"/>
            <person name="Ahrendt S."/>
            <person name="Riley R."/>
            <person name="Andreopoulos W."/>
            <person name="Labutti K."/>
            <person name="Pangilinan J."/>
            <person name="Ruiz-Duenas F.J."/>
            <person name="Barrasa J.M."/>
            <person name="Sanchez-Garcia M."/>
            <person name="Camarero S."/>
            <person name="Miyauchi S."/>
            <person name="Serrano A."/>
            <person name="Linde D."/>
            <person name="Babiker R."/>
            <person name="Drula E."/>
            <person name="Ayuso-Fernandez I."/>
            <person name="Pacheco R."/>
            <person name="Padilla G."/>
            <person name="Ferreira P."/>
            <person name="Barriuso J."/>
            <person name="Kellner H."/>
            <person name="Castanera R."/>
            <person name="Alfaro M."/>
            <person name="Ramirez L."/>
            <person name="Pisabarro A.G."/>
            <person name="Kuo A."/>
            <person name="Tritt A."/>
            <person name="Lipzen A."/>
            <person name="He G."/>
            <person name="Yan M."/>
            <person name="Ng V."/>
            <person name="Cullen D."/>
            <person name="Martin F."/>
            <person name="Rosso M.-N."/>
            <person name="Henrissat B."/>
            <person name="Hibbett D."/>
            <person name="Martinez A.T."/>
            <person name="Grigoriev I.V."/>
        </authorList>
    </citation>
    <scope>NUCLEOTIDE SEQUENCE</scope>
    <source>
        <strain evidence="5">CBS 506.95</strain>
    </source>
</reference>
<dbReference type="Gene3D" id="3.30.1490.20">
    <property type="entry name" value="ATP-grasp fold, A domain"/>
    <property type="match status" value="1"/>
</dbReference>
<evidence type="ECO:0000259" key="4">
    <source>
        <dbReference type="PROSITE" id="PS50975"/>
    </source>
</evidence>
<keyword evidence="6" id="KW-1185">Reference proteome</keyword>
<dbReference type="Gene3D" id="3.30.470.20">
    <property type="entry name" value="ATP-grasp fold, B domain"/>
    <property type="match status" value="1"/>
</dbReference>
<dbReference type="PROSITE" id="PS50975">
    <property type="entry name" value="ATP_GRASP"/>
    <property type="match status" value="1"/>
</dbReference>
<dbReference type="Pfam" id="PF07478">
    <property type="entry name" value="Dala_Dala_lig_C"/>
    <property type="match status" value="2"/>
</dbReference>
<dbReference type="OrthoDB" id="2013972at2759"/>
<evidence type="ECO:0000313" key="5">
    <source>
        <dbReference type="EMBL" id="KAF9522681.1"/>
    </source>
</evidence>
<evidence type="ECO:0000256" key="3">
    <source>
        <dbReference type="PROSITE-ProRule" id="PRU00409"/>
    </source>
</evidence>
<dbReference type="InterPro" id="IPR011095">
    <property type="entry name" value="Dala_Dala_lig_C"/>
</dbReference>
<dbReference type="GO" id="GO:0046872">
    <property type="term" value="F:metal ion binding"/>
    <property type="evidence" value="ECO:0007669"/>
    <property type="project" value="InterPro"/>
</dbReference>
<name>A0A9P6E515_9AGAR</name>
<dbReference type="InterPro" id="IPR013815">
    <property type="entry name" value="ATP_grasp_subdomain_1"/>
</dbReference>
<feature type="domain" description="ATP-grasp" evidence="4">
    <location>
        <begin position="131"/>
        <end position="378"/>
    </location>
</feature>
<evidence type="ECO:0000313" key="6">
    <source>
        <dbReference type="Proteomes" id="UP000807306"/>
    </source>
</evidence>
<dbReference type="GO" id="GO:0005524">
    <property type="term" value="F:ATP binding"/>
    <property type="evidence" value="ECO:0007669"/>
    <property type="project" value="UniProtKB-UniRule"/>
</dbReference>
<accession>A0A9P6E515</accession>
<organism evidence="5 6">
    <name type="scientific">Crepidotus variabilis</name>
    <dbReference type="NCBI Taxonomy" id="179855"/>
    <lineage>
        <taxon>Eukaryota</taxon>
        <taxon>Fungi</taxon>
        <taxon>Dikarya</taxon>
        <taxon>Basidiomycota</taxon>
        <taxon>Agaricomycotina</taxon>
        <taxon>Agaricomycetes</taxon>
        <taxon>Agaricomycetidae</taxon>
        <taxon>Agaricales</taxon>
        <taxon>Agaricineae</taxon>
        <taxon>Crepidotaceae</taxon>
        <taxon>Crepidotus</taxon>
    </lineage>
</organism>
<dbReference type="PANTHER" id="PTHR23132">
    <property type="entry name" value="D-ALANINE--D-ALANINE LIGASE"/>
    <property type="match status" value="1"/>
</dbReference>
<evidence type="ECO:0000256" key="2">
    <source>
        <dbReference type="ARBA" id="ARBA00022598"/>
    </source>
</evidence>
<dbReference type="EMBL" id="MU157937">
    <property type="protein sequence ID" value="KAF9522681.1"/>
    <property type="molecule type" value="Genomic_DNA"/>
</dbReference>
<dbReference type="PANTHER" id="PTHR23132:SF23">
    <property type="entry name" value="D-ALANINE--D-ALANINE LIGASE B"/>
    <property type="match status" value="1"/>
</dbReference>
<protein>
    <recommendedName>
        <fullName evidence="4">ATP-grasp domain-containing protein</fullName>
    </recommendedName>
</protein>
<gene>
    <name evidence="5" type="ORF">CPB83DRAFT_878232</name>
</gene>
<comment type="similarity">
    <text evidence="1">Belongs to the D-alanine--D-alanine ligase family.</text>
</comment>
<comment type="caution">
    <text evidence="5">The sequence shown here is derived from an EMBL/GenBank/DDBJ whole genome shotgun (WGS) entry which is preliminary data.</text>
</comment>
<dbReference type="GO" id="GO:0008716">
    <property type="term" value="F:D-alanine-D-alanine ligase activity"/>
    <property type="evidence" value="ECO:0007669"/>
    <property type="project" value="InterPro"/>
</dbReference>
<sequence length="392" mass="42942">MPYDGFLGLTRPLKFAFTFDSYSRGLKEGFTLDQLEGLEFAEDATVEGVSSALKKLGTVEMIDGVKALTMRLGSSSGSKADWDLVFNYCEGYGAVAGRESQAPALLEAWGIPHTFSDSATMAVCIDKSKAKMICEHFKVPTSPFAVIPARNSWPNDTVDILACVDNSPHAERLKEFPLFVKPSLTGSGNGVSQSNKAENREQLVKVIENLSKEHPESSLLVERYLAGKELTVGILGTGQDAKVIGVREFVFVKEGGPPPYAPFIVDENDLYLSQEVYGHLNKAGWDATRPNPWPRRLELNDPLAQAASKVALDAWRALGCRDAGRIDLRMDCKDLTKAVPNFMEVNTIAGLRPEWSDLVQLAEDNGIGYDQLIAEIVGQALKRLGMSRLQVE</sequence>